<gene>
    <name evidence="2" type="ORF">FKW44_023639</name>
</gene>
<dbReference type="OrthoDB" id="1937997at2759"/>
<feature type="coiled-coil region" evidence="1">
    <location>
        <begin position="7"/>
        <end position="48"/>
    </location>
</feature>
<dbReference type="EMBL" id="CP045907">
    <property type="protein sequence ID" value="QQP35420.1"/>
    <property type="molecule type" value="Genomic_DNA"/>
</dbReference>
<accession>A0A7T8GPN8</accession>
<keyword evidence="2" id="KW-0378">Hydrolase</keyword>
<feature type="non-terminal residue" evidence="2">
    <location>
        <position position="50"/>
    </location>
</feature>
<feature type="non-terminal residue" evidence="2">
    <location>
        <position position="1"/>
    </location>
</feature>
<dbReference type="AlphaFoldDB" id="A0A7T8GPN8"/>
<evidence type="ECO:0000256" key="1">
    <source>
        <dbReference type="SAM" id="Coils"/>
    </source>
</evidence>
<dbReference type="GO" id="GO:0006508">
    <property type="term" value="P:proteolysis"/>
    <property type="evidence" value="ECO:0007669"/>
    <property type="project" value="UniProtKB-KW"/>
</dbReference>
<name>A0A7T8GPN8_CALRO</name>
<sequence>EKALGDYRSKLKEHKEVEARLKEMRESLKELTKQYDKSENDLKALQSVGQ</sequence>
<proteinExistence type="predicted"/>
<evidence type="ECO:0000313" key="2">
    <source>
        <dbReference type="EMBL" id="QQP35420.1"/>
    </source>
</evidence>
<keyword evidence="3" id="KW-1185">Reference proteome</keyword>
<keyword evidence="2" id="KW-0645">Protease</keyword>
<dbReference type="Proteomes" id="UP000595437">
    <property type="component" value="Chromosome 18"/>
</dbReference>
<dbReference type="GO" id="GO:0008233">
    <property type="term" value="F:peptidase activity"/>
    <property type="evidence" value="ECO:0007669"/>
    <property type="project" value="UniProtKB-KW"/>
</dbReference>
<reference evidence="3" key="1">
    <citation type="submission" date="2021-01" db="EMBL/GenBank/DDBJ databases">
        <title>Caligus Genome Assembly.</title>
        <authorList>
            <person name="Gallardo-Escarate C."/>
        </authorList>
    </citation>
    <scope>NUCLEOTIDE SEQUENCE [LARGE SCALE GENOMIC DNA]</scope>
</reference>
<evidence type="ECO:0000313" key="3">
    <source>
        <dbReference type="Proteomes" id="UP000595437"/>
    </source>
</evidence>
<keyword evidence="1" id="KW-0175">Coiled coil</keyword>
<protein>
    <submittedName>
        <fullName evidence="2">26S protease regulatory subunit S10B</fullName>
    </submittedName>
</protein>
<organism evidence="2 3">
    <name type="scientific">Caligus rogercresseyi</name>
    <name type="common">Sea louse</name>
    <dbReference type="NCBI Taxonomy" id="217165"/>
    <lineage>
        <taxon>Eukaryota</taxon>
        <taxon>Metazoa</taxon>
        <taxon>Ecdysozoa</taxon>
        <taxon>Arthropoda</taxon>
        <taxon>Crustacea</taxon>
        <taxon>Multicrustacea</taxon>
        <taxon>Hexanauplia</taxon>
        <taxon>Copepoda</taxon>
        <taxon>Siphonostomatoida</taxon>
        <taxon>Caligidae</taxon>
        <taxon>Caligus</taxon>
    </lineage>
</organism>